<name>A0A067S4T3_GALM3</name>
<keyword evidence="2" id="KW-1185">Reference proteome</keyword>
<reference evidence="2" key="1">
    <citation type="journal article" date="2014" name="Proc. Natl. Acad. Sci. U.S.A.">
        <title>Extensive sampling of basidiomycete genomes demonstrates inadequacy of the white-rot/brown-rot paradigm for wood decay fungi.</title>
        <authorList>
            <person name="Riley R."/>
            <person name="Salamov A.A."/>
            <person name="Brown D.W."/>
            <person name="Nagy L.G."/>
            <person name="Floudas D."/>
            <person name="Held B.W."/>
            <person name="Levasseur A."/>
            <person name="Lombard V."/>
            <person name="Morin E."/>
            <person name="Otillar R."/>
            <person name="Lindquist E.A."/>
            <person name="Sun H."/>
            <person name="LaButti K.M."/>
            <person name="Schmutz J."/>
            <person name="Jabbour D."/>
            <person name="Luo H."/>
            <person name="Baker S.E."/>
            <person name="Pisabarro A.G."/>
            <person name="Walton J.D."/>
            <person name="Blanchette R.A."/>
            <person name="Henrissat B."/>
            <person name="Martin F."/>
            <person name="Cullen D."/>
            <person name="Hibbett D.S."/>
            <person name="Grigoriev I.V."/>
        </authorList>
    </citation>
    <scope>NUCLEOTIDE SEQUENCE [LARGE SCALE GENOMIC DNA]</scope>
    <source>
        <strain evidence="2">CBS 339.88</strain>
    </source>
</reference>
<dbReference type="AlphaFoldDB" id="A0A067S4T3"/>
<proteinExistence type="predicted"/>
<evidence type="ECO:0000313" key="1">
    <source>
        <dbReference type="EMBL" id="KDR65826.1"/>
    </source>
</evidence>
<gene>
    <name evidence="1" type="ORF">GALMADRAFT_260011</name>
</gene>
<dbReference type="Proteomes" id="UP000027222">
    <property type="component" value="Unassembled WGS sequence"/>
</dbReference>
<protein>
    <submittedName>
        <fullName evidence="1">Uncharacterized protein</fullName>
    </submittedName>
</protein>
<evidence type="ECO:0000313" key="2">
    <source>
        <dbReference type="Proteomes" id="UP000027222"/>
    </source>
</evidence>
<accession>A0A067S4T3</accession>
<sequence length="65" mass="7205">IASGWSCTHQPPTSYFPPKAKCRIILIFNPHLAPELAAAHCEFTEGRPCHCHQGWATLLGWCFVG</sequence>
<dbReference type="HOGENOM" id="CLU_2855867_0_0_1"/>
<dbReference type="EMBL" id="KL142431">
    <property type="protein sequence ID" value="KDR65826.1"/>
    <property type="molecule type" value="Genomic_DNA"/>
</dbReference>
<feature type="non-terminal residue" evidence="1">
    <location>
        <position position="1"/>
    </location>
</feature>
<organism evidence="1 2">
    <name type="scientific">Galerina marginata (strain CBS 339.88)</name>
    <dbReference type="NCBI Taxonomy" id="685588"/>
    <lineage>
        <taxon>Eukaryota</taxon>
        <taxon>Fungi</taxon>
        <taxon>Dikarya</taxon>
        <taxon>Basidiomycota</taxon>
        <taxon>Agaricomycotina</taxon>
        <taxon>Agaricomycetes</taxon>
        <taxon>Agaricomycetidae</taxon>
        <taxon>Agaricales</taxon>
        <taxon>Agaricineae</taxon>
        <taxon>Strophariaceae</taxon>
        <taxon>Galerina</taxon>
    </lineage>
</organism>